<dbReference type="EC" id="1.8.1.4" evidence="10"/>
<feature type="binding site" evidence="5">
    <location>
        <position position="62"/>
    </location>
    <ligand>
        <name>FAD</name>
        <dbReference type="ChEBI" id="CHEBI:57692"/>
    </ligand>
</feature>
<dbReference type="PRINTS" id="PR00411">
    <property type="entry name" value="PNDRDTASEI"/>
</dbReference>
<evidence type="ECO:0000256" key="1">
    <source>
        <dbReference type="ARBA" id="ARBA00007532"/>
    </source>
</evidence>
<keyword evidence="3 5" id="KW-0274">FAD</keyword>
<feature type="disulfide bond" description="Redox-active" evidence="6">
    <location>
        <begin position="53"/>
        <end position="58"/>
    </location>
</feature>
<feature type="domain" description="FAD/NAD(P)-binding" evidence="9">
    <location>
        <begin position="16"/>
        <end position="382"/>
    </location>
</feature>
<evidence type="ECO:0000313" key="11">
    <source>
        <dbReference type="Proteomes" id="UP000540568"/>
    </source>
</evidence>
<evidence type="ECO:0000259" key="8">
    <source>
        <dbReference type="Pfam" id="PF02852"/>
    </source>
</evidence>
<dbReference type="GO" id="GO:0050660">
    <property type="term" value="F:flavin adenine dinucleotide binding"/>
    <property type="evidence" value="ECO:0007669"/>
    <property type="project" value="TreeGrafter"/>
</dbReference>
<dbReference type="GO" id="GO:0004148">
    <property type="term" value="F:dihydrolipoyl dehydrogenase (NADH) activity"/>
    <property type="evidence" value="ECO:0007669"/>
    <property type="project" value="UniProtKB-EC"/>
</dbReference>
<accession>A0A7W3PCE7</accession>
<organism evidence="10 11">
    <name type="scientific">Promicromonospora sukumoe</name>
    <dbReference type="NCBI Taxonomy" id="88382"/>
    <lineage>
        <taxon>Bacteria</taxon>
        <taxon>Bacillati</taxon>
        <taxon>Actinomycetota</taxon>
        <taxon>Actinomycetes</taxon>
        <taxon>Micrococcales</taxon>
        <taxon>Promicromonosporaceae</taxon>
        <taxon>Promicromonospora</taxon>
    </lineage>
</organism>
<dbReference type="SUPFAM" id="SSF55424">
    <property type="entry name" value="FAD/NAD-linked reductases, dimerisation (C-terminal) domain"/>
    <property type="match status" value="1"/>
</dbReference>
<dbReference type="Gene3D" id="3.30.390.30">
    <property type="match status" value="1"/>
</dbReference>
<dbReference type="Proteomes" id="UP000540568">
    <property type="component" value="Unassembled WGS sequence"/>
</dbReference>
<feature type="binding site" evidence="5">
    <location>
        <begin position="227"/>
        <end position="234"/>
    </location>
    <ligand>
        <name>NAD(+)</name>
        <dbReference type="ChEBI" id="CHEBI:57540"/>
    </ligand>
</feature>
<dbReference type="GO" id="GO:0006103">
    <property type="term" value="P:2-oxoglutarate metabolic process"/>
    <property type="evidence" value="ECO:0007669"/>
    <property type="project" value="TreeGrafter"/>
</dbReference>
<dbReference type="Pfam" id="PF02852">
    <property type="entry name" value="Pyr_redox_dim"/>
    <property type="match status" value="1"/>
</dbReference>
<dbReference type="PIRSF" id="PIRSF000350">
    <property type="entry name" value="Mercury_reductase_MerA"/>
    <property type="match status" value="1"/>
</dbReference>
<evidence type="ECO:0000256" key="3">
    <source>
        <dbReference type="ARBA" id="ARBA00022827"/>
    </source>
</evidence>
<dbReference type="InterPro" id="IPR004099">
    <property type="entry name" value="Pyr_nucl-diS_OxRdtase_dimer"/>
</dbReference>
<sequence length="546" mass="55421">MNNAPETPGEQADETYDVIVIGGGPVGENAADRASRTGLSVALVESELVGGECSYWACMPSKVLLRAGTVRALARDTPGLADPGAPDVAAVLARRNEITSDWDDSGQVSWVEGAGLTLVRGHGRLAGERLVEVTLPTADGAGGSSASGAGAGAGSGSDDEDAGGGLAEAETGEAPRTRLLRARHAVIAATGSVPVLPDTPGLAAASPWSSREATGAEAIPESLVVVGGGVVGVEMANAYTDLGAQVTLLSRGGLLSNAEPFAGEMVAESLRAAGVDVRTGVGVASVDRPGTGSDNEPAGPVTVTLSDGGTVTAAEILVATGRVPRTTDLNVESVGLDASSLGRGGALVVNESLEVVGVPGGWLYACGDVTGRAPTTHQGKYQGRIVGDVVAARYGTEAGDRSPTSGDPEPAVGQEGKPWSRYAATADHGARVQVVFTRPQVSWVGPTEREARAAGIPVEAVSYDLSWMAGASVDGPNYTGRAQVLVDTQRRVLVGATFVGPDAGEMLHAATIAVVGEVPLDRLWHAVPAYPTVSEVWVRFLESYGL</sequence>
<evidence type="ECO:0000256" key="7">
    <source>
        <dbReference type="SAM" id="MobiDB-lite"/>
    </source>
</evidence>
<dbReference type="AlphaFoldDB" id="A0A7W3PCE7"/>
<keyword evidence="11" id="KW-1185">Reference proteome</keyword>
<evidence type="ECO:0000256" key="5">
    <source>
        <dbReference type="PIRSR" id="PIRSR000350-3"/>
    </source>
</evidence>
<feature type="binding site" evidence="5">
    <location>
        <position position="123"/>
    </location>
    <ligand>
        <name>FAD</name>
        <dbReference type="ChEBI" id="CHEBI:57692"/>
    </ligand>
</feature>
<reference evidence="10 11" key="1">
    <citation type="submission" date="2020-07" db="EMBL/GenBank/DDBJ databases">
        <title>Sequencing the genomes of 1000 actinobacteria strains.</title>
        <authorList>
            <person name="Klenk H.-P."/>
        </authorList>
    </citation>
    <scope>NUCLEOTIDE SEQUENCE [LARGE SCALE GENOMIC DNA]</scope>
    <source>
        <strain evidence="10 11">DSM 44121</strain>
    </source>
</reference>
<protein>
    <submittedName>
        <fullName evidence="10">Dihydrolipoamide dehydrogenase</fullName>
        <ecNumber evidence="10">1.8.1.4</ecNumber>
    </submittedName>
</protein>
<comment type="caution">
    <text evidence="10">The sequence shown here is derived from an EMBL/GenBank/DDBJ whole genome shotgun (WGS) entry which is preliminary data.</text>
</comment>
<dbReference type="PANTHER" id="PTHR22912:SF151">
    <property type="entry name" value="DIHYDROLIPOYL DEHYDROGENASE, MITOCHONDRIAL"/>
    <property type="match status" value="1"/>
</dbReference>
<feature type="binding site" evidence="5">
    <location>
        <position position="368"/>
    </location>
    <ligand>
        <name>FAD</name>
        <dbReference type="ChEBI" id="CHEBI:57692"/>
    </ligand>
</feature>
<name>A0A7W3PCE7_9MICO</name>
<dbReference type="SUPFAM" id="SSF51905">
    <property type="entry name" value="FAD/NAD(P)-binding domain"/>
    <property type="match status" value="1"/>
</dbReference>
<feature type="binding site" evidence="5">
    <location>
        <begin position="190"/>
        <end position="192"/>
    </location>
    <ligand>
        <name>FAD</name>
        <dbReference type="ChEBI" id="CHEBI:57692"/>
    </ligand>
</feature>
<comment type="similarity">
    <text evidence="1">Belongs to the class-I pyridine nucleotide-disulfide oxidoreductase family.</text>
</comment>
<keyword evidence="2" id="KW-0285">Flavoprotein</keyword>
<dbReference type="RefSeq" id="WP_182614192.1">
    <property type="nucleotide sequence ID" value="NZ_BAAATF010000002.1"/>
</dbReference>
<evidence type="ECO:0000256" key="2">
    <source>
        <dbReference type="ARBA" id="ARBA00022630"/>
    </source>
</evidence>
<dbReference type="InterPro" id="IPR036188">
    <property type="entry name" value="FAD/NAD-bd_sf"/>
</dbReference>
<dbReference type="InterPro" id="IPR016156">
    <property type="entry name" value="FAD/NAD-linked_Rdtase_dimer_sf"/>
</dbReference>
<feature type="binding site" evidence="5">
    <location>
        <position position="321"/>
    </location>
    <ligand>
        <name>NAD(+)</name>
        <dbReference type="ChEBI" id="CHEBI:57540"/>
    </ligand>
</feature>
<comment type="cofactor">
    <cofactor evidence="5">
        <name>FAD</name>
        <dbReference type="ChEBI" id="CHEBI:57692"/>
    </cofactor>
    <text evidence="5">Binds 1 FAD per subunit.</text>
</comment>
<feature type="region of interest" description="Disordered" evidence="7">
    <location>
        <begin position="397"/>
        <end position="416"/>
    </location>
</feature>
<dbReference type="Pfam" id="PF07992">
    <property type="entry name" value="Pyr_redox_2"/>
    <property type="match status" value="1"/>
</dbReference>
<dbReference type="InterPro" id="IPR001100">
    <property type="entry name" value="Pyr_nuc-diS_OxRdtase"/>
</dbReference>
<proteinExistence type="inferred from homology"/>
<dbReference type="PRINTS" id="PR00368">
    <property type="entry name" value="FADPNR"/>
</dbReference>
<evidence type="ECO:0000256" key="4">
    <source>
        <dbReference type="ARBA" id="ARBA00023027"/>
    </source>
</evidence>
<feature type="domain" description="Pyridine nucleotide-disulphide oxidoreductase dimerisation" evidence="8">
    <location>
        <begin position="433"/>
        <end position="538"/>
    </location>
</feature>
<dbReference type="EMBL" id="JACGWV010000001">
    <property type="protein sequence ID" value="MBA8806472.1"/>
    <property type="molecule type" value="Genomic_DNA"/>
</dbReference>
<dbReference type="InterPro" id="IPR023753">
    <property type="entry name" value="FAD/NAD-binding_dom"/>
</dbReference>
<keyword evidence="5" id="KW-0547">Nucleotide-binding</keyword>
<evidence type="ECO:0000256" key="6">
    <source>
        <dbReference type="PIRSR" id="PIRSR000350-4"/>
    </source>
</evidence>
<feature type="region of interest" description="Disordered" evidence="7">
    <location>
        <begin position="137"/>
        <end position="175"/>
    </location>
</feature>
<dbReference type="InterPro" id="IPR050151">
    <property type="entry name" value="Class-I_Pyr_Nuc-Dis_Oxidored"/>
</dbReference>
<evidence type="ECO:0000259" key="9">
    <source>
        <dbReference type="Pfam" id="PF07992"/>
    </source>
</evidence>
<gene>
    <name evidence="10" type="ORF">FHX71_000414</name>
</gene>
<dbReference type="PANTHER" id="PTHR22912">
    <property type="entry name" value="DISULFIDE OXIDOREDUCTASE"/>
    <property type="match status" value="1"/>
</dbReference>
<feature type="compositionally biased region" description="Gly residues" evidence="7">
    <location>
        <begin position="140"/>
        <end position="155"/>
    </location>
</feature>
<dbReference type="Gene3D" id="3.50.50.60">
    <property type="entry name" value="FAD/NAD(P)-binding domain"/>
    <property type="match status" value="2"/>
</dbReference>
<keyword evidence="4 5" id="KW-0520">NAD</keyword>
<keyword evidence="10" id="KW-0560">Oxidoreductase</keyword>
<evidence type="ECO:0000313" key="10">
    <source>
        <dbReference type="EMBL" id="MBA8806472.1"/>
    </source>
</evidence>